<gene>
    <name evidence="1" type="ORF">METZ01_LOCUS161297</name>
</gene>
<organism evidence="1">
    <name type="scientific">marine metagenome</name>
    <dbReference type="NCBI Taxonomy" id="408172"/>
    <lineage>
        <taxon>unclassified sequences</taxon>
        <taxon>metagenomes</taxon>
        <taxon>ecological metagenomes</taxon>
    </lineage>
</organism>
<dbReference type="PROSITE" id="PS51257">
    <property type="entry name" value="PROKAR_LIPOPROTEIN"/>
    <property type="match status" value="1"/>
</dbReference>
<sequence length="500" mass="55684">MKMKSVLISLIPILILISCGGSGDSQESSTSLQPSNSISLPTAVIDGYVSGANVYIDFNWNLVQDEGEPSATENTSQQLYEFSETDFSEINNFSAFCGMNRPRIAEVPIGAVDSENGTVTEAYTMTYFPRSYNSNSERANVTPFSSLFTVFVQDAIQGANITVPEACGSEADDIAVNVLGKVESVLNDLEYQYGINPSYFYEDYIASGNAEKQEIGEKIVVFLGTMHEVEKVAEEIYGSPVISYPSEELINTVLAGNEFNTLTFHIVIKTTREIVDSYFSYEKRLRYNNIVANDEGQILDSNGNPMAITQENLETVADVHSSEDYESGIGNVVNGYFVHISTEINNGVERTFILFSKDEWGCDLTLSKETTYGYLSARQGCYPPLNTMDQTELRLYDETNPYFDYDVSLEASRRDVATINDIFEELDAIPLGIANRDNALAYVLDGDQLFYEIEKDVNWFYYYTKGSGEELCQKIPLGGTSVIQSWTGTTAYEQCYANMQ</sequence>
<accession>A0A382B597</accession>
<dbReference type="EMBL" id="UINC01028081">
    <property type="protein sequence ID" value="SVB08443.1"/>
    <property type="molecule type" value="Genomic_DNA"/>
</dbReference>
<evidence type="ECO:0000313" key="1">
    <source>
        <dbReference type="EMBL" id="SVB08443.1"/>
    </source>
</evidence>
<proteinExistence type="predicted"/>
<protein>
    <submittedName>
        <fullName evidence="1">Uncharacterized protein</fullName>
    </submittedName>
</protein>
<dbReference type="AlphaFoldDB" id="A0A382B597"/>
<reference evidence="1" key="1">
    <citation type="submission" date="2018-05" db="EMBL/GenBank/DDBJ databases">
        <authorList>
            <person name="Lanie J.A."/>
            <person name="Ng W.-L."/>
            <person name="Kazmierczak K.M."/>
            <person name="Andrzejewski T.M."/>
            <person name="Davidsen T.M."/>
            <person name="Wayne K.J."/>
            <person name="Tettelin H."/>
            <person name="Glass J.I."/>
            <person name="Rusch D."/>
            <person name="Podicherti R."/>
            <person name="Tsui H.-C.T."/>
            <person name="Winkler M.E."/>
        </authorList>
    </citation>
    <scope>NUCLEOTIDE SEQUENCE</scope>
</reference>
<name>A0A382B597_9ZZZZ</name>